<accession>A0A8J2VIB5</accession>
<reference evidence="1" key="1">
    <citation type="journal article" date="2014" name="Int. J. Syst. Evol. Microbiol.">
        <title>Complete genome sequence of Corynebacterium casei LMG S-19264T (=DSM 44701T), isolated from a smear-ripened cheese.</title>
        <authorList>
            <consortium name="US DOE Joint Genome Institute (JGI-PGF)"/>
            <person name="Walter F."/>
            <person name="Albersmeier A."/>
            <person name="Kalinowski J."/>
            <person name="Ruckert C."/>
        </authorList>
    </citation>
    <scope>NUCLEOTIDE SEQUENCE</scope>
    <source>
        <strain evidence="1">CGMCC 1.15371</strain>
    </source>
</reference>
<proteinExistence type="predicted"/>
<evidence type="ECO:0000313" key="1">
    <source>
        <dbReference type="EMBL" id="GGE27681.1"/>
    </source>
</evidence>
<keyword evidence="2" id="KW-1185">Reference proteome</keyword>
<comment type="caution">
    <text evidence="1">The sequence shown here is derived from an EMBL/GenBank/DDBJ whole genome shotgun (WGS) entry which is preliminary data.</text>
</comment>
<name>A0A8J2VIB5_9BACL</name>
<dbReference type="Proteomes" id="UP000628775">
    <property type="component" value="Unassembled WGS sequence"/>
</dbReference>
<dbReference type="EMBL" id="BMIR01000001">
    <property type="protein sequence ID" value="GGE27681.1"/>
    <property type="molecule type" value="Genomic_DNA"/>
</dbReference>
<reference evidence="1" key="2">
    <citation type="submission" date="2020-09" db="EMBL/GenBank/DDBJ databases">
        <authorList>
            <person name="Sun Q."/>
            <person name="Zhou Y."/>
        </authorList>
    </citation>
    <scope>NUCLEOTIDE SEQUENCE</scope>
    <source>
        <strain evidence="1">CGMCC 1.15371</strain>
    </source>
</reference>
<dbReference type="AlphaFoldDB" id="A0A8J2VIB5"/>
<gene>
    <name evidence="1" type="ORF">GCM10011391_02680</name>
</gene>
<evidence type="ECO:0000313" key="2">
    <source>
        <dbReference type="Proteomes" id="UP000628775"/>
    </source>
</evidence>
<organism evidence="1 2">
    <name type="scientific">Pullulanibacillus camelliae</name>
    <dbReference type="NCBI Taxonomy" id="1707096"/>
    <lineage>
        <taxon>Bacteria</taxon>
        <taxon>Bacillati</taxon>
        <taxon>Bacillota</taxon>
        <taxon>Bacilli</taxon>
        <taxon>Bacillales</taxon>
        <taxon>Sporolactobacillaceae</taxon>
        <taxon>Pullulanibacillus</taxon>
    </lineage>
</organism>
<sequence>MASKWFSLSLTLEPNVNKKWTCVILFVLKKLTKSHRRPDVSAVGENVQKMEYWSDGAKTHPVRLRPCPWKACTCSGNQYNILDLDIIIYIIEWIKIL</sequence>
<protein>
    <submittedName>
        <fullName evidence="1">Uncharacterized protein</fullName>
    </submittedName>
</protein>